<dbReference type="OrthoDB" id="66991at2759"/>
<dbReference type="GO" id="GO:0008987">
    <property type="term" value="F:quinolinate synthetase A activity"/>
    <property type="evidence" value="ECO:0007669"/>
    <property type="project" value="InterPro"/>
</dbReference>
<dbReference type="PANTHER" id="PTHR30573:SF0">
    <property type="entry name" value="QUINOLINATE SYNTHASE, CHLOROPLASTIC"/>
    <property type="match status" value="1"/>
</dbReference>
<gene>
    <name evidence="1" type="ORF">PSNMU_V1.4_AUG-EV-PASAV3_0004280</name>
</gene>
<dbReference type="PANTHER" id="PTHR30573">
    <property type="entry name" value="QUINOLINATE SYNTHETASE A"/>
    <property type="match status" value="1"/>
</dbReference>
<sequence>MKPTVKTAVATMQQVGRRFSSACSSNNNNIGICRVGSFCSVPSSPSQQLKKQQTSMTTRTKLARLTQQVVATAATQTRSKSSMAMNYDQSGNLATATTANATFDQSVREPFPSIVLGPEKSIEPKGPFAEAQAQFLDPDMDMVETLKEGLLKTDMGIVAHYYMDVELQGILQSLKNSHPDLKHRIGIADSLKMGDQAVDIHPCLQSNSETYWVLAGRISRN</sequence>
<evidence type="ECO:0000313" key="2">
    <source>
        <dbReference type="Proteomes" id="UP000291116"/>
    </source>
</evidence>
<protein>
    <recommendedName>
        <fullName evidence="3">Quinolinate synthase</fullName>
    </recommendedName>
</protein>
<evidence type="ECO:0000313" key="1">
    <source>
        <dbReference type="EMBL" id="VEU33738.1"/>
    </source>
</evidence>
<dbReference type="GO" id="GO:0051539">
    <property type="term" value="F:4 iron, 4 sulfur cluster binding"/>
    <property type="evidence" value="ECO:0007669"/>
    <property type="project" value="InterPro"/>
</dbReference>
<dbReference type="EMBL" id="CAACVS010000007">
    <property type="protein sequence ID" value="VEU33738.1"/>
    <property type="molecule type" value="Genomic_DNA"/>
</dbReference>
<dbReference type="GO" id="GO:0034628">
    <property type="term" value="P:'de novo' NAD+ biosynthetic process from L-aspartate"/>
    <property type="evidence" value="ECO:0007669"/>
    <property type="project" value="TreeGrafter"/>
</dbReference>
<accession>A0A448YVE3</accession>
<organism evidence="1 2">
    <name type="scientific">Pseudo-nitzschia multistriata</name>
    <dbReference type="NCBI Taxonomy" id="183589"/>
    <lineage>
        <taxon>Eukaryota</taxon>
        <taxon>Sar</taxon>
        <taxon>Stramenopiles</taxon>
        <taxon>Ochrophyta</taxon>
        <taxon>Bacillariophyta</taxon>
        <taxon>Bacillariophyceae</taxon>
        <taxon>Bacillariophycidae</taxon>
        <taxon>Bacillariales</taxon>
        <taxon>Bacillariaceae</taxon>
        <taxon>Pseudo-nitzschia</taxon>
    </lineage>
</organism>
<dbReference type="Proteomes" id="UP000291116">
    <property type="component" value="Unassembled WGS sequence"/>
</dbReference>
<reference evidence="1 2" key="1">
    <citation type="submission" date="2019-01" db="EMBL/GenBank/DDBJ databases">
        <authorList>
            <person name="Ferrante I. M."/>
        </authorList>
    </citation>
    <scope>NUCLEOTIDE SEQUENCE [LARGE SCALE GENOMIC DNA]</scope>
    <source>
        <strain evidence="1 2">B856</strain>
    </source>
</reference>
<proteinExistence type="predicted"/>
<evidence type="ECO:0008006" key="3">
    <source>
        <dbReference type="Google" id="ProtNLM"/>
    </source>
</evidence>
<dbReference type="AlphaFoldDB" id="A0A448YVE3"/>
<dbReference type="InterPro" id="IPR003473">
    <property type="entry name" value="NadA"/>
</dbReference>
<keyword evidence="2" id="KW-1185">Reference proteome</keyword>
<name>A0A448YVE3_9STRA</name>